<comment type="caution">
    <text evidence="1">The sequence shown here is derived from an EMBL/GenBank/DDBJ whole genome shotgun (WGS) entry which is preliminary data.</text>
</comment>
<dbReference type="AlphaFoldDB" id="A0A0F9CXU3"/>
<accession>A0A0F9CXU3</accession>
<sequence>MKYIPLLFVILLTGCAASMKELIVEAKECVAHSVNE</sequence>
<feature type="non-terminal residue" evidence="1">
    <location>
        <position position="36"/>
    </location>
</feature>
<organism evidence="1">
    <name type="scientific">marine sediment metagenome</name>
    <dbReference type="NCBI Taxonomy" id="412755"/>
    <lineage>
        <taxon>unclassified sequences</taxon>
        <taxon>metagenomes</taxon>
        <taxon>ecological metagenomes</taxon>
    </lineage>
</organism>
<dbReference type="EMBL" id="LAZR01034089">
    <property type="protein sequence ID" value="KKL46286.1"/>
    <property type="molecule type" value="Genomic_DNA"/>
</dbReference>
<name>A0A0F9CXU3_9ZZZZ</name>
<gene>
    <name evidence="1" type="ORF">LCGC14_2347070</name>
</gene>
<evidence type="ECO:0000313" key="1">
    <source>
        <dbReference type="EMBL" id="KKL46286.1"/>
    </source>
</evidence>
<reference evidence="1" key="1">
    <citation type="journal article" date="2015" name="Nature">
        <title>Complex archaea that bridge the gap between prokaryotes and eukaryotes.</title>
        <authorList>
            <person name="Spang A."/>
            <person name="Saw J.H."/>
            <person name="Jorgensen S.L."/>
            <person name="Zaremba-Niedzwiedzka K."/>
            <person name="Martijn J."/>
            <person name="Lind A.E."/>
            <person name="van Eijk R."/>
            <person name="Schleper C."/>
            <person name="Guy L."/>
            <person name="Ettema T.J."/>
        </authorList>
    </citation>
    <scope>NUCLEOTIDE SEQUENCE</scope>
</reference>
<proteinExistence type="predicted"/>
<dbReference type="PROSITE" id="PS51257">
    <property type="entry name" value="PROKAR_LIPOPROTEIN"/>
    <property type="match status" value="1"/>
</dbReference>
<protein>
    <submittedName>
        <fullName evidence="1">Uncharacterized protein</fullName>
    </submittedName>
</protein>